<dbReference type="Pfam" id="PF14125">
    <property type="entry name" value="DUF4292"/>
    <property type="match status" value="1"/>
</dbReference>
<reference evidence="1 2" key="1">
    <citation type="submission" date="2020-01" db="EMBL/GenBank/DDBJ databases">
        <title>Genome analysis.</title>
        <authorList>
            <person name="Wu S."/>
            <person name="Wang G."/>
        </authorList>
    </citation>
    <scope>NUCLEOTIDE SEQUENCE [LARGE SCALE GENOMIC DNA]</scope>
    <source>
        <strain evidence="1 2">SYL130</strain>
    </source>
</reference>
<dbReference type="RefSeq" id="WP_161817424.1">
    <property type="nucleotide sequence ID" value="NZ_JAACJS010000002.1"/>
</dbReference>
<dbReference type="InterPro" id="IPR025634">
    <property type="entry name" value="DUF4292"/>
</dbReference>
<keyword evidence="2" id="KW-1185">Reference proteome</keyword>
<comment type="caution">
    <text evidence="1">The sequence shown here is derived from an EMBL/GenBank/DDBJ whole genome shotgun (WGS) entry which is preliminary data.</text>
</comment>
<evidence type="ECO:0000313" key="1">
    <source>
        <dbReference type="EMBL" id="NCI49127.1"/>
    </source>
</evidence>
<dbReference type="PROSITE" id="PS51257">
    <property type="entry name" value="PROKAR_LIPOPROTEIN"/>
    <property type="match status" value="1"/>
</dbReference>
<dbReference type="EMBL" id="JAACJS010000002">
    <property type="protein sequence ID" value="NCI49127.1"/>
    <property type="molecule type" value="Genomic_DNA"/>
</dbReference>
<gene>
    <name evidence="1" type="ORF">GWC95_04280</name>
</gene>
<proteinExistence type="predicted"/>
<evidence type="ECO:0000313" key="2">
    <source>
        <dbReference type="Proteomes" id="UP000753802"/>
    </source>
</evidence>
<name>A0ABW9ZPV1_9BACT</name>
<protein>
    <submittedName>
        <fullName evidence="1">DUF4292 domain-containing protein</fullName>
    </submittedName>
</protein>
<accession>A0ABW9ZPV1</accession>
<sequence>MKNVLFILAAATCIFFSCKTVKKTQVIQAAITKKDTTPLIVIKETPKVDSGAIVRDIMSKVMRSKISFNTFNAKIKVNYESGDKDNNFTVYLGMKKDSVILIKVTGTFLGISGLGLEARINRDSVTVVYHQGEKYYMVRPISYLKEVIEIPFDFSTIQDLLIGNPVFIDSNIVSYRAGPNQLSVLMIGDLFKHLLTLDNNGFKALHSKLDDVDPRRNRTGDITFSNYEKMGPYQFATYRNISIAEKTKLNVYLDFKEYALNEPLKYNFDIPKKLKRK</sequence>
<organism evidence="1 2">
    <name type="scientific">Sediminibacterium roseum</name>
    <dbReference type="NCBI Taxonomy" id="1978412"/>
    <lineage>
        <taxon>Bacteria</taxon>
        <taxon>Pseudomonadati</taxon>
        <taxon>Bacteroidota</taxon>
        <taxon>Chitinophagia</taxon>
        <taxon>Chitinophagales</taxon>
        <taxon>Chitinophagaceae</taxon>
        <taxon>Sediminibacterium</taxon>
    </lineage>
</organism>
<dbReference type="Proteomes" id="UP000753802">
    <property type="component" value="Unassembled WGS sequence"/>
</dbReference>